<dbReference type="AlphaFoldDB" id="A0A6S6ZY55"/>
<accession>A0A6S6ZY55</accession>
<reference evidence="2 3" key="1">
    <citation type="submission" date="2020-04" db="EMBL/GenBank/DDBJ databases">
        <authorList>
            <person name="De Canck E."/>
        </authorList>
    </citation>
    <scope>NUCLEOTIDE SEQUENCE [LARGE SCALE GENOMIC DNA]</scope>
    <source>
        <strain evidence="2 3">LMG 3441</strain>
    </source>
</reference>
<sequence length="255" mass="27954">MLTFSIAQWQGWAQGIDSPADWLQWAEHPYCPLGEQRAPCLDFLPPMQRRRLSPLARAVFECAWPLAAERPAMPLVFASRHGETTRNFGLLQALAADEPLSPTAFGLSVHNAIAAQWSIIRRETTESIALSVEDDGLEHAFLEAAMLFGEGHEDVLVVLAEERPPAPYAPWIDDAPYTYAAAFHLRPGTDWTLTASTNTAAAPSANASASASALPAPAAAPAWPNPLNLLRHLTLCTPTWRHANDVRCWTWTRTA</sequence>
<dbReference type="InterPro" id="IPR014030">
    <property type="entry name" value="Ketoacyl_synth_N"/>
</dbReference>
<dbReference type="Pfam" id="PF13723">
    <property type="entry name" value="Ketoacyl-synt_2"/>
    <property type="match status" value="1"/>
</dbReference>
<gene>
    <name evidence="2" type="ORF">LMG3441_02535</name>
</gene>
<name>A0A6S6ZY55_9BURK</name>
<evidence type="ECO:0000259" key="1">
    <source>
        <dbReference type="Pfam" id="PF13723"/>
    </source>
</evidence>
<dbReference type="Proteomes" id="UP000494269">
    <property type="component" value="Unassembled WGS sequence"/>
</dbReference>
<evidence type="ECO:0000313" key="3">
    <source>
        <dbReference type="Proteomes" id="UP000494269"/>
    </source>
</evidence>
<keyword evidence="3" id="KW-1185">Reference proteome</keyword>
<dbReference type="EMBL" id="CADIJQ010000003">
    <property type="protein sequence ID" value="CAB3700605.1"/>
    <property type="molecule type" value="Genomic_DNA"/>
</dbReference>
<dbReference type="RefSeq" id="WP_175169872.1">
    <property type="nucleotide sequence ID" value="NZ_CADIJQ010000003.1"/>
</dbReference>
<feature type="domain" description="Beta-ketoacyl synthase-like N-terminal" evidence="1">
    <location>
        <begin position="22"/>
        <end position="251"/>
    </location>
</feature>
<proteinExistence type="predicted"/>
<evidence type="ECO:0000313" key="2">
    <source>
        <dbReference type="EMBL" id="CAB3700605.1"/>
    </source>
</evidence>
<protein>
    <recommendedName>
        <fullName evidence="1">Beta-ketoacyl synthase-like N-terminal domain-containing protein</fullName>
    </recommendedName>
</protein>
<organism evidence="2 3">
    <name type="scientific">Achromobacter kerstersii</name>
    <dbReference type="NCBI Taxonomy" id="1353890"/>
    <lineage>
        <taxon>Bacteria</taxon>
        <taxon>Pseudomonadati</taxon>
        <taxon>Pseudomonadota</taxon>
        <taxon>Betaproteobacteria</taxon>
        <taxon>Burkholderiales</taxon>
        <taxon>Alcaligenaceae</taxon>
        <taxon>Achromobacter</taxon>
    </lineage>
</organism>